<feature type="binding site" evidence="18">
    <location>
        <begin position="383"/>
        <end position="384"/>
    </location>
    <ligand>
        <name>acetyl-CoA</name>
        <dbReference type="ChEBI" id="CHEBI:57288"/>
    </ligand>
</feature>
<dbReference type="HAMAP" id="MF_01631">
    <property type="entry name" value="GlmU"/>
    <property type="match status" value="1"/>
</dbReference>
<evidence type="ECO:0000256" key="2">
    <source>
        <dbReference type="ARBA" id="ARBA00007707"/>
    </source>
</evidence>
<evidence type="ECO:0000259" key="20">
    <source>
        <dbReference type="Pfam" id="PF12804"/>
    </source>
</evidence>
<feature type="active site" description="Proton acceptor" evidence="18">
    <location>
        <position position="360"/>
    </location>
</feature>
<feature type="region of interest" description="Pyrophosphorylase" evidence="18">
    <location>
        <begin position="1"/>
        <end position="226"/>
    </location>
</feature>
<feature type="binding site" evidence="18">
    <location>
        <position position="224"/>
    </location>
    <ligand>
        <name>Mg(2+)</name>
        <dbReference type="ChEBI" id="CHEBI:18420"/>
    </ligand>
</feature>
<dbReference type="EC" id="2.7.7.23" evidence="18"/>
<dbReference type="InterPro" id="IPR029044">
    <property type="entry name" value="Nucleotide-diphossugar_trans"/>
</dbReference>
<feature type="binding site" evidence="18">
    <location>
        <position position="136"/>
    </location>
    <ligand>
        <name>UDP-N-acetyl-alpha-D-glucosamine</name>
        <dbReference type="ChEBI" id="CHEBI:57705"/>
    </ligand>
</feature>
<feature type="binding site" evidence="18">
    <location>
        <position position="402"/>
    </location>
    <ligand>
        <name>acetyl-CoA</name>
        <dbReference type="ChEBI" id="CHEBI:57288"/>
    </ligand>
</feature>
<organism evidence="21 22">
    <name type="scientific">Sessilibacter corallicola</name>
    <dbReference type="NCBI Taxonomy" id="2904075"/>
    <lineage>
        <taxon>Bacteria</taxon>
        <taxon>Pseudomonadati</taxon>
        <taxon>Pseudomonadota</taxon>
        <taxon>Gammaproteobacteria</taxon>
        <taxon>Cellvibrionales</taxon>
        <taxon>Cellvibrionaceae</taxon>
        <taxon>Sessilibacter</taxon>
    </lineage>
</organism>
<dbReference type="EMBL" id="BAABWN010000009">
    <property type="protein sequence ID" value="GAA6169002.1"/>
    <property type="molecule type" value="Genomic_DNA"/>
</dbReference>
<evidence type="ECO:0000256" key="15">
    <source>
        <dbReference type="ARBA" id="ARBA00048247"/>
    </source>
</evidence>
<dbReference type="InterPro" id="IPR005882">
    <property type="entry name" value="Bifunctional_GlmU"/>
</dbReference>
<comment type="caution">
    <text evidence="21">The sequence shown here is derived from an EMBL/GenBank/DDBJ whole genome shotgun (WGS) entry which is preliminary data.</text>
</comment>
<keyword evidence="7 18" id="KW-0479">Metal-binding</keyword>
<dbReference type="SUPFAM" id="SSF53448">
    <property type="entry name" value="Nucleotide-diphospho-sugar transferases"/>
    <property type="match status" value="1"/>
</dbReference>
<comment type="subunit">
    <text evidence="18">Homotrimer.</text>
</comment>
<dbReference type="InterPro" id="IPR025877">
    <property type="entry name" value="MobA-like_NTP_Trfase"/>
</dbReference>
<dbReference type="CDD" id="cd03353">
    <property type="entry name" value="LbH_GlmU_C"/>
    <property type="match status" value="1"/>
</dbReference>
<evidence type="ECO:0000256" key="9">
    <source>
        <dbReference type="ARBA" id="ARBA00022842"/>
    </source>
</evidence>
<comment type="similarity">
    <text evidence="2 18">In the C-terminal section; belongs to the transferase hexapeptide repeat family.</text>
</comment>
<evidence type="ECO:0000256" key="1">
    <source>
        <dbReference type="ARBA" id="ARBA00004496"/>
    </source>
</evidence>
<dbReference type="Proteomes" id="UP001465153">
    <property type="component" value="Unassembled WGS sequence"/>
</dbReference>
<dbReference type="InterPro" id="IPR050065">
    <property type="entry name" value="GlmU-like"/>
</dbReference>
<keyword evidence="11 18" id="KW-0573">Peptidoglycan synthesis</keyword>
<dbReference type="Gene3D" id="2.160.10.10">
    <property type="entry name" value="Hexapeptide repeat proteins"/>
    <property type="match status" value="1"/>
</dbReference>
<dbReference type="CDD" id="cd02540">
    <property type="entry name" value="GT2_GlmU_N_bac"/>
    <property type="match status" value="1"/>
</dbReference>
<evidence type="ECO:0000256" key="11">
    <source>
        <dbReference type="ARBA" id="ARBA00022984"/>
    </source>
</evidence>
<keyword evidence="6 18" id="KW-0548">Nucleotidyltransferase</keyword>
<name>A0ABQ0ABG9_9GAMM</name>
<feature type="binding site" evidence="18">
    <location>
        <position position="224"/>
    </location>
    <ligand>
        <name>UDP-N-acetyl-alpha-D-glucosamine</name>
        <dbReference type="ChEBI" id="CHEBI:57705"/>
    </ligand>
</feature>
<dbReference type="Pfam" id="PF00132">
    <property type="entry name" value="Hexapep"/>
    <property type="match status" value="2"/>
</dbReference>
<keyword evidence="22" id="KW-1185">Reference proteome</keyword>
<feature type="region of interest" description="Disordered" evidence="19">
    <location>
        <begin position="432"/>
        <end position="457"/>
    </location>
</feature>
<evidence type="ECO:0000256" key="5">
    <source>
        <dbReference type="ARBA" id="ARBA00022679"/>
    </source>
</evidence>
<keyword evidence="8 18" id="KW-0677">Repeat</keyword>
<keyword evidence="9 18" id="KW-0460">Magnesium</keyword>
<evidence type="ECO:0000256" key="10">
    <source>
        <dbReference type="ARBA" id="ARBA00022960"/>
    </source>
</evidence>
<reference evidence="21 22" key="1">
    <citation type="submission" date="2024-04" db="EMBL/GenBank/DDBJ databases">
        <title>Draft genome sequence of Sessilibacter corallicola NBRC 116591.</title>
        <authorList>
            <person name="Miyakawa T."/>
            <person name="Kusuya Y."/>
            <person name="Miura T."/>
        </authorList>
    </citation>
    <scope>NUCLEOTIDE SEQUENCE [LARGE SCALE GENOMIC DNA]</scope>
    <source>
        <strain evidence="21 22">KU-00831-HH</strain>
    </source>
</reference>
<keyword evidence="12 18" id="KW-0511">Multifunctional enzyme</keyword>
<dbReference type="PANTHER" id="PTHR43584:SF3">
    <property type="entry name" value="BIFUNCTIONAL PROTEIN GLMU"/>
    <property type="match status" value="1"/>
</dbReference>
<dbReference type="SUPFAM" id="SSF51161">
    <property type="entry name" value="Trimeric LpxA-like enzymes"/>
    <property type="match status" value="1"/>
</dbReference>
<keyword evidence="14 18" id="KW-0961">Cell wall biogenesis/degradation</keyword>
<evidence type="ECO:0000313" key="22">
    <source>
        <dbReference type="Proteomes" id="UP001465153"/>
    </source>
</evidence>
<evidence type="ECO:0000256" key="12">
    <source>
        <dbReference type="ARBA" id="ARBA00023268"/>
    </source>
</evidence>
<dbReference type="InterPro" id="IPR001451">
    <property type="entry name" value="Hexapep"/>
</dbReference>
<feature type="binding site" evidence="18">
    <location>
        <position position="348"/>
    </location>
    <ligand>
        <name>UDP-N-acetyl-alpha-D-glucosamine</name>
        <dbReference type="ChEBI" id="CHEBI:57705"/>
    </ligand>
</feature>
<evidence type="ECO:0000256" key="3">
    <source>
        <dbReference type="ARBA" id="ARBA00007947"/>
    </source>
</evidence>
<evidence type="ECO:0000256" key="4">
    <source>
        <dbReference type="ARBA" id="ARBA00022490"/>
    </source>
</evidence>
<keyword evidence="13 18" id="KW-0012">Acyltransferase</keyword>
<feature type="binding site" evidence="18">
    <location>
        <position position="330"/>
    </location>
    <ligand>
        <name>UDP-N-acetyl-alpha-D-glucosamine</name>
        <dbReference type="ChEBI" id="CHEBI:57705"/>
    </ligand>
</feature>
<feature type="binding site" evidence="18">
    <location>
        <position position="101"/>
    </location>
    <ligand>
        <name>Mg(2+)</name>
        <dbReference type="ChEBI" id="CHEBI:18420"/>
    </ligand>
</feature>
<proteinExistence type="inferred from homology"/>
<dbReference type="PANTHER" id="PTHR43584">
    <property type="entry name" value="NUCLEOTIDYL TRANSFERASE"/>
    <property type="match status" value="1"/>
</dbReference>
<feature type="binding site" evidence="18">
    <location>
        <begin position="7"/>
        <end position="10"/>
    </location>
    <ligand>
        <name>UDP-N-acetyl-alpha-D-glucosamine</name>
        <dbReference type="ChEBI" id="CHEBI:57705"/>
    </ligand>
</feature>
<evidence type="ECO:0000256" key="14">
    <source>
        <dbReference type="ARBA" id="ARBA00023316"/>
    </source>
</evidence>
<dbReference type="EC" id="2.3.1.157" evidence="18"/>
<comment type="similarity">
    <text evidence="3 18">In the N-terminal section; belongs to the N-acetylglucosamine-1-phosphate uridyltransferase family.</text>
</comment>
<feature type="binding site" evidence="18">
    <location>
        <position position="363"/>
    </location>
    <ligand>
        <name>UDP-N-acetyl-alpha-D-glucosamine</name>
        <dbReference type="ChEBI" id="CHEBI:57705"/>
    </ligand>
</feature>
<evidence type="ECO:0000256" key="13">
    <source>
        <dbReference type="ARBA" id="ARBA00023315"/>
    </source>
</evidence>
<dbReference type="Pfam" id="PF12804">
    <property type="entry name" value="NTP_transf_3"/>
    <property type="match status" value="1"/>
</dbReference>
<gene>
    <name evidence="18 21" type="primary">glmU</name>
    <name evidence="21" type="ORF">NBRC116591_28130</name>
</gene>
<dbReference type="Gene3D" id="3.90.550.10">
    <property type="entry name" value="Spore Coat Polysaccharide Biosynthesis Protein SpsA, Chain A"/>
    <property type="match status" value="1"/>
</dbReference>
<evidence type="ECO:0000256" key="17">
    <source>
        <dbReference type="ARBA" id="ARBA00049628"/>
    </source>
</evidence>
<feature type="binding site" evidence="18">
    <location>
        <position position="151"/>
    </location>
    <ligand>
        <name>UDP-N-acetyl-alpha-D-glucosamine</name>
        <dbReference type="ChEBI" id="CHEBI:57705"/>
    </ligand>
</feature>
<evidence type="ECO:0000256" key="7">
    <source>
        <dbReference type="ARBA" id="ARBA00022723"/>
    </source>
</evidence>
<feature type="binding site" evidence="18">
    <location>
        <begin position="99"/>
        <end position="101"/>
    </location>
    <ligand>
        <name>UDP-N-acetyl-alpha-D-glucosamine</name>
        <dbReference type="ChEBI" id="CHEBI:57705"/>
    </ligand>
</feature>
<dbReference type="InterPro" id="IPR038009">
    <property type="entry name" value="GlmU_C_LbH"/>
</dbReference>
<comment type="catalytic activity">
    <reaction evidence="15 18">
        <text>alpha-D-glucosamine 1-phosphate + acetyl-CoA = N-acetyl-alpha-D-glucosamine 1-phosphate + CoA + H(+)</text>
        <dbReference type="Rhea" id="RHEA:13725"/>
        <dbReference type="ChEBI" id="CHEBI:15378"/>
        <dbReference type="ChEBI" id="CHEBI:57287"/>
        <dbReference type="ChEBI" id="CHEBI:57288"/>
        <dbReference type="ChEBI" id="CHEBI:57776"/>
        <dbReference type="ChEBI" id="CHEBI:58516"/>
        <dbReference type="EC" id="2.3.1.157"/>
    </reaction>
</comment>
<feature type="compositionally biased region" description="Basic and acidic residues" evidence="19">
    <location>
        <begin position="439"/>
        <end position="457"/>
    </location>
</feature>
<protein>
    <recommendedName>
        <fullName evidence="18">Bifunctional protein GlmU</fullName>
    </recommendedName>
    <domain>
        <recommendedName>
            <fullName evidence="18">UDP-N-acetylglucosamine pyrophosphorylase</fullName>
            <ecNumber evidence="18">2.7.7.23</ecNumber>
        </recommendedName>
        <alternativeName>
            <fullName evidence="18">N-acetylglucosamine-1-phosphate uridyltransferase</fullName>
        </alternativeName>
    </domain>
    <domain>
        <recommendedName>
            <fullName evidence="18">Glucosamine-1-phosphate N-acetyltransferase</fullName>
            <ecNumber evidence="18">2.3.1.157</ecNumber>
        </recommendedName>
    </domain>
</protein>
<evidence type="ECO:0000256" key="18">
    <source>
        <dbReference type="HAMAP-Rule" id="MF_01631"/>
    </source>
</evidence>
<keyword evidence="5 18" id="KW-0808">Transferase</keyword>
<keyword evidence="10 18" id="KW-0133">Cell shape</keyword>
<feature type="binding site" evidence="18">
    <location>
        <position position="437"/>
    </location>
    <ligand>
        <name>acetyl-CoA</name>
        <dbReference type="ChEBI" id="CHEBI:57288"/>
    </ligand>
</feature>
<sequence length="457" mass="49459">MIDVIILAAGKGTRMKSPLPKVLNTIGGKPMVEHVIDSTKSIDNSRIHVIVGHGAAHLEERLAGQGVNIIHQEEQLGTGHAVQTALPQLQPWGVSLILYGDVPLISSNTLKQLIKLVDENSLALLTVHMDDPTGYGRIVRDRDDNVVAIVEHKDANAGQLAIHEINTGIMAVNNEDLNRYLPKLENNNVQGEFYLTDLIAMSVAEGKSVRTTEPDSPEEVLGVNNRNQQAELERYYQFVKANQLLDSGTHIFDPNRIDVRGELICGADVSIDVNCVFIGKVSLGNNVKIEPNCVIENCEIGDNTVIKAFSHLVDSKVETGCDVGPYARLRPGTELAANVKIGNFVEVKKSTIAEGSKVNHLSYVGDAEIGTGVNIGAGTITCNYDGVNKHKTTIGDDVFIGSNTALVAPVTINDQATIGAGSTITKDVPEDNLAVTRSDQVHRSDWQRPVKQKKEPK</sequence>
<feature type="region of interest" description="Linker" evidence="18">
    <location>
        <begin position="227"/>
        <end position="247"/>
    </location>
</feature>
<feature type="binding site" evidence="18">
    <location>
        <position position="377"/>
    </location>
    <ligand>
        <name>acetyl-CoA</name>
        <dbReference type="ChEBI" id="CHEBI:57288"/>
    </ligand>
</feature>
<comment type="subcellular location">
    <subcellularLocation>
        <location evidence="1 18">Cytoplasm</location>
    </subcellularLocation>
</comment>
<comment type="catalytic activity">
    <reaction evidence="16 18">
        <text>N-acetyl-alpha-D-glucosamine 1-phosphate + UTP + H(+) = UDP-N-acetyl-alpha-D-glucosamine + diphosphate</text>
        <dbReference type="Rhea" id="RHEA:13509"/>
        <dbReference type="ChEBI" id="CHEBI:15378"/>
        <dbReference type="ChEBI" id="CHEBI:33019"/>
        <dbReference type="ChEBI" id="CHEBI:46398"/>
        <dbReference type="ChEBI" id="CHEBI:57705"/>
        <dbReference type="ChEBI" id="CHEBI:57776"/>
        <dbReference type="EC" id="2.7.7.23"/>
    </reaction>
</comment>
<feature type="binding site" evidence="18">
    <location>
        <begin position="77"/>
        <end position="78"/>
    </location>
    <ligand>
        <name>UDP-N-acetyl-alpha-D-glucosamine</name>
        <dbReference type="ChEBI" id="CHEBI:57705"/>
    </ligand>
</feature>
<comment type="pathway">
    <text evidence="18">Nucleotide-sugar biosynthesis; UDP-N-acetyl-alpha-D-glucosamine biosynthesis; UDP-N-acetyl-alpha-D-glucosamine from N-acetyl-alpha-D-glucosamine 1-phosphate: step 1/1.</text>
</comment>
<feature type="binding site" evidence="18">
    <location>
        <position position="420"/>
    </location>
    <ligand>
        <name>acetyl-CoA</name>
        <dbReference type="ChEBI" id="CHEBI:57288"/>
    </ligand>
</feature>
<comment type="pathway">
    <text evidence="18">Nucleotide-sugar biosynthesis; UDP-N-acetyl-alpha-D-glucosamine biosynthesis; N-acetyl-alpha-D-glucosamine 1-phosphate from alpha-D-glucosamine 6-phosphate (route II): step 2/2.</text>
</comment>
<evidence type="ECO:0000313" key="21">
    <source>
        <dbReference type="EMBL" id="GAA6169002.1"/>
    </source>
</evidence>
<evidence type="ECO:0000256" key="6">
    <source>
        <dbReference type="ARBA" id="ARBA00022695"/>
    </source>
</evidence>
<accession>A0ABQ0ABG9</accession>
<feature type="binding site" evidence="18">
    <location>
        <position position="72"/>
    </location>
    <ligand>
        <name>UDP-N-acetyl-alpha-D-glucosamine</name>
        <dbReference type="ChEBI" id="CHEBI:57705"/>
    </ligand>
</feature>
<feature type="binding site" evidence="18">
    <location>
        <position position="374"/>
    </location>
    <ligand>
        <name>UDP-N-acetyl-alpha-D-glucosamine</name>
        <dbReference type="ChEBI" id="CHEBI:57705"/>
    </ligand>
</feature>
<dbReference type="RefSeq" id="WP_353303659.1">
    <property type="nucleotide sequence ID" value="NZ_BAABWN010000009.1"/>
</dbReference>
<comment type="pathway">
    <text evidence="18">Bacterial outer membrane biogenesis; LPS lipid A biosynthesis.</text>
</comment>
<evidence type="ECO:0000256" key="16">
    <source>
        <dbReference type="ARBA" id="ARBA00048493"/>
    </source>
</evidence>
<feature type="binding site" evidence="18">
    <location>
        <position position="21"/>
    </location>
    <ligand>
        <name>UDP-N-acetyl-alpha-D-glucosamine</name>
        <dbReference type="ChEBI" id="CHEBI:57705"/>
    </ligand>
</feature>
<feature type="region of interest" description="N-acetyltransferase" evidence="18">
    <location>
        <begin position="248"/>
        <end position="457"/>
    </location>
</feature>
<comment type="function">
    <text evidence="17 18">Catalyzes the last two sequential reactions in the de novo biosynthetic pathway for UDP-N-acetylglucosamine (UDP-GlcNAc). The C-terminal domain catalyzes the transfer of acetyl group from acetyl coenzyme A to glucosamine-1-phosphate (GlcN-1-P) to produce N-acetylglucosamine-1-phosphate (GlcNAc-1-P), which is converted into UDP-GlcNAc by the transfer of uridine 5-monophosphate (from uridine 5-triphosphate), a reaction catalyzed by the N-terminal domain.</text>
</comment>
<evidence type="ECO:0000256" key="19">
    <source>
        <dbReference type="SAM" id="MobiDB-lite"/>
    </source>
</evidence>
<dbReference type="NCBIfam" id="TIGR01173">
    <property type="entry name" value="glmU"/>
    <property type="match status" value="1"/>
</dbReference>
<feature type="domain" description="MobA-like NTP transferase" evidence="20">
    <location>
        <begin position="4"/>
        <end position="122"/>
    </location>
</feature>
<dbReference type="InterPro" id="IPR011004">
    <property type="entry name" value="Trimer_LpxA-like_sf"/>
</dbReference>
<comment type="cofactor">
    <cofactor evidence="18">
        <name>Mg(2+)</name>
        <dbReference type="ChEBI" id="CHEBI:18420"/>
    </cofactor>
    <text evidence="18">Binds 1 Mg(2+) ion per subunit.</text>
</comment>
<keyword evidence="4 18" id="KW-0963">Cytoplasm</keyword>
<feature type="binding site" evidence="18">
    <location>
        <position position="166"/>
    </location>
    <ligand>
        <name>UDP-N-acetyl-alpha-D-glucosamine</name>
        <dbReference type="ChEBI" id="CHEBI:57705"/>
    </ligand>
</feature>
<evidence type="ECO:0000256" key="8">
    <source>
        <dbReference type="ARBA" id="ARBA00022737"/>
    </source>
</evidence>